<protein>
    <submittedName>
        <fullName evidence="1">Uncharacterized protein</fullName>
    </submittedName>
</protein>
<keyword evidence="2" id="KW-1185">Reference proteome</keyword>
<comment type="caution">
    <text evidence="1">The sequence shown here is derived from an EMBL/GenBank/DDBJ whole genome shotgun (WGS) entry which is preliminary data.</text>
</comment>
<accession>A0ABR2SJN3</accession>
<proteinExistence type="predicted"/>
<organism evidence="1 2">
    <name type="scientific">Hibiscus sabdariffa</name>
    <name type="common">roselle</name>
    <dbReference type="NCBI Taxonomy" id="183260"/>
    <lineage>
        <taxon>Eukaryota</taxon>
        <taxon>Viridiplantae</taxon>
        <taxon>Streptophyta</taxon>
        <taxon>Embryophyta</taxon>
        <taxon>Tracheophyta</taxon>
        <taxon>Spermatophyta</taxon>
        <taxon>Magnoliopsida</taxon>
        <taxon>eudicotyledons</taxon>
        <taxon>Gunneridae</taxon>
        <taxon>Pentapetalae</taxon>
        <taxon>rosids</taxon>
        <taxon>malvids</taxon>
        <taxon>Malvales</taxon>
        <taxon>Malvaceae</taxon>
        <taxon>Malvoideae</taxon>
        <taxon>Hibiscus</taxon>
    </lineage>
</organism>
<evidence type="ECO:0000313" key="1">
    <source>
        <dbReference type="EMBL" id="KAK9025352.1"/>
    </source>
</evidence>
<sequence>MYFKVAEALNKILVGLNREWEVKVYDRQTQSPTLAEPGANTMVYKNIKLLPSGGCEADAATRRYSVDERNIGGTDNEVSAFAYHSSGRYTAVWPVADNCLFELDHCLINPRDREFRVTIIQVVRVDGTKFVLQSVRDFCE</sequence>
<evidence type="ECO:0000313" key="2">
    <source>
        <dbReference type="Proteomes" id="UP001396334"/>
    </source>
</evidence>
<name>A0ABR2SJN3_9ROSI</name>
<dbReference type="Proteomes" id="UP001396334">
    <property type="component" value="Unassembled WGS sequence"/>
</dbReference>
<reference evidence="1 2" key="1">
    <citation type="journal article" date="2024" name="G3 (Bethesda)">
        <title>Genome assembly of Hibiscus sabdariffa L. provides insights into metabolisms of medicinal natural products.</title>
        <authorList>
            <person name="Kim T."/>
        </authorList>
    </citation>
    <scope>NUCLEOTIDE SEQUENCE [LARGE SCALE GENOMIC DNA]</scope>
    <source>
        <strain evidence="1">TK-2024</strain>
        <tissue evidence="1">Old leaves</tissue>
    </source>
</reference>
<gene>
    <name evidence="1" type="ORF">V6N11_038221</name>
</gene>
<dbReference type="EMBL" id="JBBPBN010000013">
    <property type="protein sequence ID" value="KAK9025352.1"/>
    <property type="molecule type" value="Genomic_DNA"/>
</dbReference>